<accession>A0A7Y6NTK5</accession>
<dbReference type="RefSeq" id="WP_176071939.1">
    <property type="nucleotide sequence ID" value="NZ_JABWMJ010000028.1"/>
</dbReference>
<sequence>MRWLESLVAQPPRAGDGVAAWLNPVLAGHLEAADIFTLAQLADRINGIGRRWYAGIPALGAAKAQRIVDWLREHAESTGLVLGAHVAIARSRVYRH</sequence>
<reference evidence="1 2" key="1">
    <citation type="submission" date="2020-06" db="EMBL/GenBank/DDBJ databases">
        <title>Schlegella sp. ID0723 isolated from air conditioner.</title>
        <authorList>
            <person name="Kim D.Y."/>
            <person name="Kim D.-U."/>
        </authorList>
    </citation>
    <scope>NUCLEOTIDE SEQUENCE [LARGE SCALE GENOMIC DNA]</scope>
    <source>
        <strain evidence="1 2">ID0723</strain>
    </source>
</reference>
<proteinExistence type="predicted"/>
<keyword evidence="2" id="KW-1185">Reference proteome</keyword>
<evidence type="ECO:0000313" key="1">
    <source>
        <dbReference type="EMBL" id="NUZ09085.1"/>
    </source>
</evidence>
<comment type="caution">
    <text evidence="1">The sequence shown here is derived from an EMBL/GenBank/DDBJ whole genome shotgun (WGS) entry which is preliminary data.</text>
</comment>
<dbReference type="Proteomes" id="UP000529637">
    <property type="component" value="Unassembled WGS sequence"/>
</dbReference>
<evidence type="ECO:0008006" key="3">
    <source>
        <dbReference type="Google" id="ProtNLM"/>
    </source>
</evidence>
<gene>
    <name evidence="1" type="ORF">HQN59_25425</name>
</gene>
<evidence type="ECO:0000313" key="2">
    <source>
        <dbReference type="Proteomes" id="UP000529637"/>
    </source>
</evidence>
<dbReference type="AlphaFoldDB" id="A0A7Y6NTK5"/>
<protein>
    <recommendedName>
        <fullName evidence="3">Integrase</fullName>
    </recommendedName>
</protein>
<name>A0A7Y6NTK5_9BURK</name>
<organism evidence="1 2">
    <name type="scientific">Piscinibacter koreensis</name>
    <dbReference type="NCBI Taxonomy" id="2742824"/>
    <lineage>
        <taxon>Bacteria</taxon>
        <taxon>Pseudomonadati</taxon>
        <taxon>Pseudomonadota</taxon>
        <taxon>Betaproteobacteria</taxon>
        <taxon>Burkholderiales</taxon>
        <taxon>Sphaerotilaceae</taxon>
        <taxon>Piscinibacter</taxon>
    </lineage>
</organism>
<dbReference type="Pfam" id="PF12482">
    <property type="entry name" value="DUF3701"/>
    <property type="match status" value="1"/>
</dbReference>
<dbReference type="EMBL" id="JABWMJ010000028">
    <property type="protein sequence ID" value="NUZ09085.1"/>
    <property type="molecule type" value="Genomic_DNA"/>
</dbReference>
<dbReference type="InterPro" id="IPR022169">
    <property type="entry name" value="DUF3701"/>
</dbReference>